<dbReference type="Pfam" id="PF00583">
    <property type="entry name" value="Acetyltransf_1"/>
    <property type="match status" value="1"/>
</dbReference>
<keyword evidence="5" id="KW-1185">Reference proteome</keyword>
<dbReference type="PANTHER" id="PTHR43877">
    <property type="entry name" value="AMINOALKYLPHOSPHONATE N-ACETYLTRANSFERASE-RELATED-RELATED"/>
    <property type="match status" value="1"/>
</dbReference>
<dbReference type="PROSITE" id="PS51186">
    <property type="entry name" value="GNAT"/>
    <property type="match status" value="1"/>
</dbReference>
<dbReference type="EMBL" id="JAXCLX010000002">
    <property type="protein sequence ID" value="MDY0872865.1"/>
    <property type="molecule type" value="Genomic_DNA"/>
</dbReference>
<dbReference type="Proteomes" id="UP001271769">
    <property type="component" value="Unassembled WGS sequence"/>
</dbReference>
<organism evidence="4 5">
    <name type="scientific">Dongia rigui</name>
    <dbReference type="NCBI Taxonomy" id="940149"/>
    <lineage>
        <taxon>Bacteria</taxon>
        <taxon>Pseudomonadati</taxon>
        <taxon>Pseudomonadota</taxon>
        <taxon>Alphaproteobacteria</taxon>
        <taxon>Rhodospirillales</taxon>
        <taxon>Dongiaceae</taxon>
        <taxon>Dongia</taxon>
    </lineage>
</organism>
<dbReference type="InterPro" id="IPR016181">
    <property type="entry name" value="Acyl_CoA_acyltransferase"/>
</dbReference>
<keyword evidence="1" id="KW-0808">Transferase</keyword>
<dbReference type="CDD" id="cd04301">
    <property type="entry name" value="NAT_SF"/>
    <property type="match status" value="1"/>
</dbReference>
<proteinExistence type="predicted"/>
<name>A0ABU5E015_9PROT</name>
<dbReference type="Gene3D" id="3.40.630.30">
    <property type="match status" value="1"/>
</dbReference>
<comment type="caution">
    <text evidence="4">The sequence shown here is derived from an EMBL/GenBank/DDBJ whole genome shotgun (WGS) entry which is preliminary data.</text>
</comment>
<feature type="domain" description="N-acetyltransferase" evidence="3">
    <location>
        <begin position="9"/>
        <end position="180"/>
    </location>
</feature>
<gene>
    <name evidence="4" type="ORF">SMD31_13065</name>
</gene>
<evidence type="ECO:0000256" key="1">
    <source>
        <dbReference type="ARBA" id="ARBA00022679"/>
    </source>
</evidence>
<accession>A0ABU5E015</accession>
<dbReference type="InterPro" id="IPR000182">
    <property type="entry name" value="GNAT_dom"/>
</dbReference>
<dbReference type="InterPro" id="IPR050832">
    <property type="entry name" value="Bact_Acetyltransf"/>
</dbReference>
<dbReference type="SUPFAM" id="SSF55729">
    <property type="entry name" value="Acyl-CoA N-acyltransferases (Nat)"/>
    <property type="match status" value="1"/>
</dbReference>
<protein>
    <submittedName>
        <fullName evidence="4">GNAT family N-acetyltransferase</fullName>
    </submittedName>
</protein>
<dbReference type="RefSeq" id="WP_320501336.1">
    <property type="nucleotide sequence ID" value="NZ_JAXCLX010000002.1"/>
</dbReference>
<evidence type="ECO:0000313" key="5">
    <source>
        <dbReference type="Proteomes" id="UP001271769"/>
    </source>
</evidence>
<evidence type="ECO:0000313" key="4">
    <source>
        <dbReference type="EMBL" id="MDY0872865.1"/>
    </source>
</evidence>
<evidence type="ECO:0000256" key="2">
    <source>
        <dbReference type="ARBA" id="ARBA00023315"/>
    </source>
</evidence>
<reference evidence="4 5" key="1">
    <citation type="journal article" date="2013" name="Antonie Van Leeuwenhoek">
        <title>Dongia rigui sp. nov., isolated from freshwater of a large wetland in Korea.</title>
        <authorList>
            <person name="Baik K.S."/>
            <person name="Hwang Y.M."/>
            <person name="Choi J.S."/>
            <person name="Kwon J."/>
            <person name="Seong C.N."/>
        </authorList>
    </citation>
    <scope>NUCLEOTIDE SEQUENCE [LARGE SCALE GENOMIC DNA]</scope>
    <source>
        <strain evidence="4 5">04SU4-P</strain>
    </source>
</reference>
<sequence length="180" mass="19976">MAPNAMAGIAIRPVLADEMMRRLDEFGAVLLACVADGASVGFVEPFGATDATDYWRRKVLPAVRGGEVVILVAEMEGRILGTVQLDHDTMPNQRHRAEVRKLLVHPDFRRRGIARALMAEIETHARRLARSLLTLDTRSGDAAEPLYRDLGFDVAGMIPGYCRDTRSARLDATTLMYKRL</sequence>
<keyword evidence="2" id="KW-0012">Acyltransferase</keyword>
<evidence type="ECO:0000259" key="3">
    <source>
        <dbReference type="PROSITE" id="PS51186"/>
    </source>
</evidence>